<dbReference type="EMBL" id="BNJG01000002">
    <property type="protein sequence ID" value="GHO57153.1"/>
    <property type="molecule type" value="Genomic_DNA"/>
</dbReference>
<proteinExistence type="predicted"/>
<reference evidence="2 3" key="1">
    <citation type="journal article" date="2021" name="Int. J. Syst. Evol. Microbiol.">
        <title>Reticulibacter mediterranei gen. nov., sp. nov., within the new family Reticulibacteraceae fam. nov., and Ktedonospora formicarum gen. nov., sp. nov., Ktedonobacter robiniae sp. nov., Dictyobacter formicarum sp. nov. and Dictyobacter arantiisoli sp. nov., belonging to the class Ktedonobacteria.</title>
        <authorList>
            <person name="Yabe S."/>
            <person name="Zheng Y."/>
            <person name="Wang C.M."/>
            <person name="Sakai Y."/>
            <person name="Abe K."/>
            <person name="Yokota A."/>
            <person name="Donadio S."/>
            <person name="Cavaletti L."/>
            <person name="Monciardini P."/>
        </authorList>
    </citation>
    <scope>NUCLEOTIDE SEQUENCE [LARGE SCALE GENOMIC DNA]</scope>
    <source>
        <strain evidence="2 3">SOSP1-30</strain>
    </source>
</reference>
<organism evidence="2 3">
    <name type="scientific">Ktedonobacter robiniae</name>
    <dbReference type="NCBI Taxonomy" id="2778365"/>
    <lineage>
        <taxon>Bacteria</taxon>
        <taxon>Bacillati</taxon>
        <taxon>Chloroflexota</taxon>
        <taxon>Ktedonobacteria</taxon>
        <taxon>Ktedonobacterales</taxon>
        <taxon>Ktedonobacteraceae</taxon>
        <taxon>Ktedonobacter</taxon>
    </lineage>
</organism>
<comment type="caution">
    <text evidence="2">The sequence shown here is derived from an EMBL/GenBank/DDBJ whole genome shotgun (WGS) entry which is preliminary data.</text>
</comment>
<evidence type="ECO:0000259" key="1">
    <source>
        <dbReference type="Pfam" id="PF13529"/>
    </source>
</evidence>
<dbReference type="Gene3D" id="3.90.70.10">
    <property type="entry name" value="Cysteine proteinases"/>
    <property type="match status" value="1"/>
</dbReference>
<evidence type="ECO:0000313" key="2">
    <source>
        <dbReference type="EMBL" id="GHO57153.1"/>
    </source>
</evidence>
<dbReference type="RefSeq" id="WP_201373578.1">
    <property type="nucleotide sequence ID" value="NZ_BNJG01000002.1"/>
</dbReference>
<dbReference type="InterPro" id="IPR039564">
    <property type="entry name" value="Peptidase_C39-like"/>
</dbReference>
<feature type="domain" description="Peptidase C39-like" evidence="1">
    <location>
        <begin position="265"/>
        <end position="409"/>
    </location>
</feature>
<protein>
    <recommendedName>
        <fullName evidence="1">Peptidase C39-like domain-containing protein</fullName>
    </recommendedName>
</protein>
<keyword evidence="3" id="KW-1185">Reference proteome</keyword>
<accession>A0ABQ3UWV5</accession>
<evidence type="ECO:0000313" key="3">
    <source>
        <dbReference type="Proteomes" id="UP000654345"/>
    </source>
</evidence>
<gene>
    <name evidence="2" type="ORF">KSB_56280</name>
</gene>
<dbReference type="Pfam" id="PF13529">
    <property type="entry name" value="Peptidase_C39_2"/>
    <property type="match status" value="1"/>
</dbReference>
<name>A0ABQ3UWV5_9CHLR</name>
<dbReference type="Proteomes" id="UP000654345">
    <property type="component" value="Unassembled WGS sequence"/>
</dbReference>
<sequence>MPLSQTSHRLSSYLRRLGIATLLALFCLTLTLGQSTHAATAKSSKGQSQYDEFWQQSSSSDFSTWTLNGVAVSSSGAVTLSPHAGLSCTTDATDGGSTSFDATSQLCQGQDPYAAGAYNGNNYYNGGSFYYGTITSPTHTTAQTFTDLVASWNATTPTGTWIETHVRVLENGTWTHWYKLPVWASDFSTIKRHSINGQSDTTGNVATDTFQTGSQPASAYQLSLTLFTTSPSTTLSLRRATAMVSHNSTTAPTVNPDQSVWGTNLNVPQRSQMLPEYQGLGYGGGGEVWCSPTSTSMILAYWSTVLNQPDLNQTVPDTARDTYDYTYQGTGNWPFNTAYAGSHGLHAYVTRMYSMSQIEQWIKAGVPIAISIAYKKGELPGTPIPSSNGHLLVVRGFSSTGDVITNDPAASTDASVQITYSRSALQSVWLKYSYGTVYVMYPESWTTPTTNRLTNWS</sequence>